<name>A0A8S2NDA5_9BILA</name>
<keyword evidence="1" id="KW-1133">Transmembrane helix</keyword>
<dbReference type="GO" id="GO:0099604">
    <property type="term" value="F:ligand-gated calcium channel activity"/>
    <property type="evidence" value="ECO:0007669"/>
    <property type="project" value="TreeGrafter"/>
</dbReference>
<protein>
    <submittedName>
        <fullName evidence="3">Uncharacterized protein</fullName>
    </submittedName>
</protein>
<feature type="transmembrane region" description="Helical" evidence="1">
    <location>
        <begin position="31"/>
        <end position="49"/>
    </location>
</feature>
<evidence type="ECO:0000256" key="1">
    <source>
        <dbReference type="SAM" id="Phobius"/>
    </source>
</evidence>
<comment type="caution">
    <text evidence="3">The sequence shown here is derived from an EMBL/GenBank/DDBJ whole genome shotgun (WGS) entry which is preliminary data.</text>
</comment>
<dbReference type="Proteomes" id="UP000682733">
    <property type="component" value="Unassembled WGS sequence"/>
</dbReference>
<dbReference type="Proteomes" id="UP000677228">
    <property type="component" value="Unassembled WGS sequence"/>
</dbReference>
<feature type="non-terminal residue" evidence="3">
    <location>
        <position position="1"/>
    </location>
</feature>
<dbReference type="PANTHER" id="PTHR13800">
    <property type="entry name" value="TRANSIENT RECEPTOR POTENTIAL CATION CHANNEL, SUBFAMILY M, MEMBER 6"/>
    <property type="match status" value="1"/>
</dbReference>
<sequence length="163" mass="19345">KRFDEVHEDTQNIWHHQQYLYMREYFDRPPFIAPFNLVFDVYDLLLMLYNRIQKARKIPTKQKLKIFINQEVGQKWTDFEGACTYEYAHGVVSTTKILDNSKLSNQDRSLSVAQEIKSSDDSMSKDNGSNETIKQMRDDINKVNQSLEEIKTRLIEVIIRYCV</sequence>
<dbReference type="EMBL" id="CAJNOK010013363">
    <property type="protein sequence ID" value="CAF1182839.1"/>
    <property type="molecule type" value="Genomic_DNA"/>
</dbReference>
<keyword evidence="1" id="KW-0812">Transmembrane</keyword>
<reference evidence="3" key="1">
    <citation type="submission" date="2021-02" db="EMBL/GenBank/DDBJ databases">
        <authorList>
            <person name="Nowell W R."/>
        </authorList>
    </citation>
    <scope>NUCLEOTIDE SEQUENCE</scope>
</reference>
<gene>
    <name evidence="2" type="ORF">OVA965_LOCUS23148</name>
    <name evidence="3" type="ORF">TMI583_LOCUS23865</name>
</gene>
<organism evidence="3 4">
    <name type="scientific">Didymodactylos carnosus</name>
    <dbReference type="NCBI Taxonomy" id="1234261"/>
    <lineage>
        <taxon>Eukaryota</taxon>
        <taxon>Metazoa</taxon>
        <taxon>Spiralia</taxon>
        <taxon>Gnathifera</taxon>
        <taxon>Rotifera</taxon>
        <taxon>Eurotatoria</taxon>
        <taxon>Bdelloidea</taxon>
        <taxon>Philodinida</taxon>
        <taxon>Philodinidae</taxon>
        <taxon>Didymodactylos</taxon>
    </lineage>
</organism>
<accession>A0A8S2NDA5</accession>
<evidence type="ECO:0000313" key="2">
    <source>
        <dbReference type="EMBL" id="CAF1182839.1"/>
    </source>
</evidence>
<dbReference type="EMBL" id="CAJOBA010034890">
    <property type="protein sequence ID" value="CAF3994073.1"/>
    <property type="molecule type" value="Genomic_DNA"/>
</dbReference>
<dbReference type="PANTHER" id="PTHR13800:SF12">
    <property type="entry name" value="TRANSIENT RECEPTOR POTENTIAL CATION CHANNEL SUBFAMILY M MEMBER-LIKE 2"/>
    <property type="match status" value="1"/>
</dbReference>
<proteinExistence type="predicted"/>
<evidence type="ECO:0000313" key="3">
    <source>
        <dbReference type="EMBL" id="CAF3994073.1"/>
    </source>
</evidence>
<dbReference type="GO" id="GO:0005886">
    <property type="term" value="C:plasma membrane"/>
    <property type="evidence" value="ECO:0007669"/>
    <property type="project" value="TreeGrafter"/>
</dbReference>
<keyword evidence="1" id="KW-0472">Membrane</keyword>
<dbReference type="InterPro" id="IPR050927">
    <property type="entry name" value="TRPM"/>
</dbReference>
<evidence type="ECO:0000313" key="4">
    <source>
        <dbReference type="Proteomes" id="UP000682733"/>
    </source>
</evidence>
<dbReference type="AlphaFoldDB" id="A0A8S2NDA5"/>